<dbReference type="AlphaFoldDB" id="A0A921AY91"/>
<dbReference type="Pfam" id="PF06892">
    <property type="entry name" value="Phage_CP76"/>
    <property type="match status" value="1"/>
</dbReference>
<name>A0A921AY91_9BACT</name>
<dbReference type="RefSeq" id="WP_276819584.1">
    <property type="nucleotide sequence ID" value="NZ_DYZA01000218.1"/>
</dbReference>
<dbReference type="EMBL" id="DYZA01000218">
    <property type="protein sequence ID" value="HJD98084.1"/>
    <property type="molecule type" value="Genomic_DNA"/>
</dbReference>
<proteinExistence type="predicted"/>
<sequence length="147" mass="15733">MESLTRICHAAVKCAPSGLSAEDVADVLGVNYKTMMAELSGSERHKFNLDLLVPLVRATGSDAPLKAIGRACGCLFIRLPDVGDVEQPMLDGMAASVREFGDLLEALGDALRDGVISREEADRITKQGQEVLEAVMKVMKMAGKEAE</sequence>
<dbReference type="GO" id="GO:0003677">
    <property type="term" value="F:DNA binding"/>
    <property type="evidence" value="ECO:0007669"/>
    <property type="project" value="InterPro"/>
</dbReference>
<protein>
    <submittedName>
        <fullName evidence="1">Transcriptional regulator</fullName>
    </submittedName>
</protein>
<comment type="caution">
    <text evidence="1">The sequence shown here is derived from an EMBL/GenBank/DDBJ whole genome shotgun (WGS) entry which is preliminary data.</text>
</comment>
<evidence type="ECO:0000313" key="2">
    <source>
        <dbReference type="Proteomes" id="UP000698963"/>
    </source>
</evidence>
<dbReference type="Proteomes" id="UP000698963">
    <property type="component" value="Unassembled WGS sequence"/>
</dbReference>
<accession>A0A921AY91</accession>
<gene>
    <name evidence="1" type="ORF">K8W16_10625</name>
</gene>
<dbReference type="InterPro" id="IPR009679">
    <property type="entry name" value="Phage_186_CII-like"/>
</dbReference>
<reference evidence="1" key="1">
    <citation type="journal article" date="2021" name="PeerJ">
        <title>Extensive microbial diversity within the chicken gut microbiome revealed by metagenomics and culture.</title>
        <authorList>
            <person name="Gilroy R."/>
            <person name="Ravi A."/>
            <person name="Getino M."/>
            <person name="Pursley I."/>
            <person name="Horton D.L."/>
            <person name="Alikhan N.F."/>
            <person name="Baker D."/>
            <person name="Gharbi K."/>
            <person name="Hall N."/>
            <person name="Watson M."/>
            <person name="Adriaenssens E.M."/>
            <person name="Foster-Nyarko E."/>
            <person name="Jarju S."/>
            <person name="Secka A."/>
            <person name="Antonio M."/>
            <person name="Oren A."/>
            <person name="Chaudhuri R.R."/>
            <person name="La Ragione R."/>
            <person name="Hildebrand F."/>
            <person name="Pallen M.J."/>
        </authorList>
    </citation>
    <scope>NUCLEOTIDE SEQUENCE</scope>
    <source>
        <strain evidence="1">ChiGjej2B2-19336</strain>
    </source>
</reference>
<reference evidence="1" key="2">
    <citation type="submission" date="2021-09" db="EMBL/GenBank/DDBJ databases">
        <authorList>
            <person name="Gilroy R."/>
        </authorList>
    </citation>
    <scope>NUCLEOTIDE SEQUENCE</scope>
    <source>
        <strain evidence="1">ChiGjej2B2-19336</strain>
    </source>
</reference>
<organism evidence="1 2">
    <name type="scientific">Mailhella massiliensis</name>
    <dbReference type="NCBI Taxonomy" id="1903261"/>
    <lineage>
        <taxon>Bacteria</taxon>
        <taxon>Pseudomonadati</taxon>
        <taxon>Thermodesulfobacteriota</taxon>
        <taxon>Desulfovibrionia</taxon>
        <taxon>Desulfovibrionales</taxon>
        <taxon>Desulfovibrionaceae</taxon>
        <taxon>Mailhella</taxon>
    </lineage>
</organism>
<evidence type="ECO:0000313" key="1">
    <source>
        <dbReference type="EMBL" id="HJD98084.1"/>
    </source>
</evidence>